<dbReference type="PANTHER" id="PTHR33643:SF1">
    <property type="entry name" value="UREASE ACCESSORY PROTEIN D"/>
    <property type="match status" value="1"/>
</dbReference>
<keyword evidence="3" id="KW-0963">Cytoplasm</keyword>
<dbReference type="AlphaFoldDB" id="A0A2T4JVS6"/>
<evidence type="ECO:0000256" key="3">
    <source>
        <dbReference type="HAMAP-Rule" id="MF_01384"/>
    </source>
</evidence>
<evidence type="ECO:0000256" key="2">
    <source>
        <dbReference type="ARBA" id="ARBA00023186"/>
    </source>
</evidence>
<dbReference type="EMBL" id="PZKG01000033">
    <property type="protein sequence ID" value="PTE21985.1"/>
    <property type="molecule type" value="Genomic_DNA"/>
</dbReference>
<name>A0A2T4JVS6_9RHOB</name>
<dbReference type="HAMAP" id="MF_01384">
    <property type="entry name" value="UreD"/>
    <property type="match status" value="1"/>
</dbReference>
<comment type="function">
    <text evidence="3">Required for maturation of urease via the functional incorporation of the urease nickel metallocenter.</text>
</comment>
<keyword evidence="2 3" id="KW-0143">Chaperone</keyword>
<evidence type="ECO:0000313" key="4">
    <source>
        <dbReference type="EMBL" id="PTE21985.1"/>
    </source>
</evidence>
<dbReference type="GO" id="GO:0005737">
    <property type="term" value="C:cytoplasm"/>
    <property type="evidence" value="ECO:0007669"/>
    <property type="project" value="UniProtKB-SubCell"/>
</dbReference>
<sequence length="280" mass="29224">MNAVTPLSPETRPAVMERSSGCAFVALRQSRGATRLADLAQAGSAKAILPRVAGAVPEVVYLNTSGGLTGGDRLSYRLEVGAGCRVLATTQTAERAYAAGEGVAEVRVSHSVGAGGWLDWLPQETILYDGAALERHTEIELAGDAGCLMLESVVLGRAAMGETVSRLKFRDARTVRRDGRPVLLDPLAFDDAALAAAGGFAVLGGARAFATLAMIGQGAEDTLARARAVLDEPGVEAAASAFDGKLVLRLLAPDGWPLRRQVVRVLGALRGTALPRVWQV</sequence>
<dbReference type="GO" id="GO:0016151">
    <property type="term" value="F:nickel cation binding"/>
    <property type="evidence" value="ECO:0007669"/>
    <property type="project" value="UniProtKB-UniRule"/>
</dbReference>
<comment type="similarity">
    <text evidence="1 3">Belongs to the UreD family.</text>
</comment>
<comment type="subunit">
    <text evidence="3">UreD, UreF and UreG form a complex that acts as a GTP-hydrolysis-dependent molecular chaperone, activating the urease apoprotein by helping to assemble the nickel containing metallocenter of UreC. The UreE protein probably delivers the nickel.</text>
</comment>
<keyword evidence="3" id="KW-0996">Nickel insertion</keyword>
<proteinExistence type="inferred from homology"/>
<dbReference type="PANTHER" id="PTHR33643">
    <property type="entry name" value="UREASE ACCESSORY PROTEIN D"/>
    <property type="match status" value="1"/>
</dbReference>
<comment type="caution">
    <text evidence="4">The sequence shown here is derived from an EMBL/GenBank/DDBJ whole genome shotgun (WGS) entry which is preliminary data.</text>
</comment>
<dbReference type="OrthoDB" id="9798842at2"/>
<keyword evidence="5" id="KW-1185">Reference proteome</keyword>
<reference evidence="4 5" key="1">
    <citation type="submission" date="2018-03" db="EMBL/GenBank/DDBJ databases">
        <title>Cereibacter changlensis.</title>
        <authorList>
            <person name="Meyer T.E."/>
            <person name="Miller S."/>
            <person name="Lodha T."/>
            <person name="Gandham S."/>
            <person name="Chintalapati S."/>
            <person name="Chintalapati V.R."/>
        </authorList>
    </citation>
    <scope>NUCLEOTIDE SEQUENCE [LARGE SCALE GENOMIC DNA]</scope>
    <source>
        <strain evidence="4 5">JA139</strain>
    </source>
</reference>
<dbReference type="Proteomes" id="UP000241010">
    <property type="component" value="Unassembled WGS sequence"/>
</dbReference>
<gene>
    <name evidence="3" type="primary">ureD</name>
    <name evidence="4" type="ORF">C5F48_09620</name>
</gene>
<dbReference type="RefSeq" id="WP_107663698.1">
    <property type="nucleotide sequence ID" value="NZ_PZKG01000033.1"/>
</dbReference>
<dbReference type="Pfam" id="PF01774">
    <property type="entry name" value="UreD"/>
    <property type="match status" value="1"/>
</dbReference>
<comment type="subcellular location">
    <subcellularLocation>
        <location evidence="3">Cytoplasm</location>
    </subcellularLocation>
</comment>
<evidence type="ECO:0000256" key="1">
    <source>
        <dbReference type="ARBA" id="ARBA00007177"/>
    </source>
</evidence>
<accession>A0A2T4JVS6</accession>
<organism evidence="4 5">
    <name type="scientific">Cereibacter changlensis JA139</name>
    <dbReference type="NCBI Taxonomy" id="1188249"/>
    <lineage>
        <taxon>Bacteria</taxon>
        <taxon>Pseudomonadati</taxon>
        <taxon>Pseudomonadota</taxon>
        <taxon>Alphaproteobacteria</taxon>
        <taxon>Rhodobacterales</taxon>
        <taxon>Paracoccaceae</taxon>
        <taxon>Cereibacter</taxon>
    </lineage>
</organism>
<dbReference type="InterPro" id="IPR002669">
    <property type="entry name" value="UreD"/>
</dbReference>
<protein>
    <recommendedName>
        <fullName evidence="3">Urease accessory protein UreD</fullName>
    </recommendedName>
</protein>
<evidence type="ECO:0000313" key="5">
    <source>
        <dbReference type="Proteomes" id="UP000241010"/>
    </source>
</evidence>